<dbReference type="InterPro" id="IPR000742">
    <property type="entry name" value="EGF"/>
</dbReference>
<evidence type="ECO:0000256" key="5">
    <source>
        <dbReference type="ARBA" id="ARBA00022475"/>
    </source>
</evidence>
<keyword evidence="9" id="KW-0732">Signal</keyword>
<comment type="caution">
    <text evidence="22">Lacks conserved residue(s) required for the propagation of feature annotation.</text>
</comment>
<dbReference type="Gene3D" id="2.10.25.10">
    <property type="entry name" value="Laminin"/>
    <property type="match status" value="7"/>
</dbReference>
<keyword evidence="16" id="KW-0675">Receptor</keyword>
<evidence type="ECO:0000259" key="30">
    <source>
        <dbReference type="PROSITE" id="PS50227"/>
    </source>
</evidence>
<dbReference type="SUPFAM" id="SSF49313">
    <property type="entry name" value="Cadherin-like"/>
    <property type="match status" value="9"/>
</dbReference>
<dbReference type="InterPro" id="IPR015919">
    <property type="entry name" value="Cadherin-like_sf"/>
</dbReference>
<dbReference type="Proteomes" id="UP000694413">
    <property type="component" value="Unassembled WGS sequence"/>
</dbReference>
<feature type="domain" description="EGF-like" evidence="27">
    <location>
        <begin position="1039"/>
        <end position="1097"/>
    </location>
</feature>
<feature type="transmembrane region" description="Helical" evidence="25">
    <location>
        <begin position="2344"/>
        <end position="2361"/>
    </location>
</feature>
<keyword evidence="19" id="KW-0379">Hydroxylation</keyword>
<evidence type="ECO:0000256" key="13">
    <source>
        <dbReference type="ARBA" id="ARBA00023040"/>
    </source>
</evidence>
<feature type="transmembrane region" description="Helical" evidence="25">
    <location>
        <begin position="2222"/>
        <end position="2244"/>
    </location>
</feature>
<evidence type="ECO:0000259" key="28">
    <source>
        <dbReference type="PROSITE" id="PS50027"/>
    </source>
</evidence>
<proteinExistence type="inferred from homology"/>
<gene>
    <name evidence="33" type="primary">CELSR3</name>
</gene>
<dbReference type="Pfam" id="PF01825">
    <property type="entry name" value="GPS"/>
    <property type="match status" value="1"/>
</dbReference>
<dbReference type="FunFam" id="2.10.25.10:FF:000286">
    <property type="entry name" value="Cadherin EGF LAG seven-pass G-type receptor 3"/>
    <property type="match status" value="1"/>
</dbReference>
<dbReference type="FunFam" id="4.10.1240.10:FF:000021">
    <property type="entry name" value="Cadherin EGF LAG seven-pass G-type receptor"/>
    <property type="match status" value="1"/>
</dbReference>
<dbReference type="FunFam" id="2.60.40.60:FF:000023">
    <property type="entry name" value="Cadherin EGF LAG seven-pass G-type receptor 3"/>
    <property type="match status" value="1"/>
</dbReference>
<feature type="transmembrane region" description="Helical" evidence="25">
    <location>
        <begin position="2265"/>
        <end position="2284"/>
    </location>
</feature>
<dbReference type="GO" id="GO:0005509">
    <property type="term" value="F:calcium ion binding"/>
    <property type="evidence" value="ECO:0007669"/>
    <property type="project" value="UniProtKB-UniRule"/>
</dbReference>
<keyword evidence="11 21" id="KW-0106">Calcium</keyword>
<dbReference type="PROSITE" id="PS50268">
    <property type="entry name" value="CADHERIN_2"/>
    <property type="match status" value="8"/>
</dbReference>
<feature type="disulfide bond" evidence="23">
    <location>
        <begin position="1723"/>
        <end position="1740"/>
    </location>
</feature>
<keyword evidence="12 25" id="KW-1133">Transmembrane helix</keyword>
<comment type="similarity">
    <text evidence="3">Belongs to the G-protein coupled receptor 2 family. LN-TM7 subfamily.</text>
</comment>
<comment type="subcellular location">
    <subcellularLocation>
        <location evidence="2">Cell membrane</location>
        <topology evidence="2">Multi-pass membrane protein</topology>
    </subcellularLocation>
</comment>
<evidence type="ECO:0000256" key="12">
    <source>
        <dbReference type="ARBA" id="ARBA00022989"/>
    </source>
</evidence>
<feature type="domain" description="Laminin G" evidence="26">
    <location>
        <begin position="1425"/>
        <end position="1588"/>
    </location>
</feature>
<evidence type="ECO:0000259" key="27">
    <source>
        <dbReference type="PROSITE" id="PS50026"/>
    </source>
</evidence>
<feature type="domain" description="Cadherin" evidence="32">
    <location>
        <begin position="322"/>
        <end position="426"/>
    </location>
</feature>
<evidence type="ECO:0000256" key="3">
    <source>
        <dbReference type="ARBA" id="ARBA00010933"/>
    </source>
</evidence>
<feature type="domain" description="Cadherin" evidence="32">
    <location>
        <begin position="738"/>
        <end position="839"/>
    </location>
</feature>
<feature type="transmembrane region" description="Helical" evidence="25">
    <location>
        <begin position="2163"/>
        <end position="2186"/>
    </location>
</feature>
<dbReference type="PRINTS" id="PR00205">
    <property type="entry name" value="CADHERIN"/>
</dbReference>
<dbReference type="GO" id="GO:0005886">
    <property type="term" value="C:plasma membrane"/>
    <property type="evidence" value="ECO:0007669"/>
    <property type="project" value="UniProtKB-SubCell"/>
</dbReference>
<dbReference type="SUPFAM" id="SSF57196">
    <property type="entry name" value="EGF/Laminin"/>
    <property type="match status" value="4"/>
</dbReference>
<feature type="region of interest" description="Disordered" evidence="24">
    <location>
        <begin position="2425"/>
        <end position="2507"/>
    </location>
</feature>
<dbReference type="Pfam" id="PF02210">
    <property type="entry name" value="Laminin_G_2"/>
    <property type="match status" value="2"/>
</dbReference>
<feature type="disulfide bond" evidence="23">
    <location>
        <begin position="1742"/>
        <end position="1751"/>
    </location>
</feature>
<dbReference type="Pfam" id="PF16489">
    <property type="entry name" value="GAIN"/>
    <property type="match status" value="1"/>
</dbReference>
<dbReference type="PANTHER" id="PTHR24026:SF38">
    <property type="entry name" value="CADHERIN EGF LAG SEVEN-PASS G-TYPE RECEPTOR 3"/>
    <property type="match status" value="1"/>
</dbReference>
<evidence type="ECO:0000256" key="4">
    <source>
        <dbReference type="ARBA" id="ARBA00022473"/>
    </source>
</evidence>
<dbReference type="CDD" id="cd00054">
    <property type="entry name" value="EGF_CA"/>
    <property type="match status" value="4"/>
</dbReference>
<dbReference type="PROSITE" id="PS50027">
    <property type="entry name" value="EGF_LAM_2"/>
    <property type="match status" value="1"/>
</dbReference>
<keyword evidence="13" id="KW-0297">G-protein coupled receptor</keyword>
<organism evidence="33 34">
    <name type="scientific">Zonotrichia albicollis</name>
    <name type="common">White-throated sparrow</name>
    <name type="synonym">Fringilla albicollis</name>
    <dbReference type="NCBI Taxonomy" id="44394"/>
    <lineage>
        <taxon>Eukaryota</taxon>
        <taxon>Metazoa</taxon>
        <taxon>Chordata</taxon>
        <taxon>Craniata</taxon>
        <taxon>Vertebrata</taxon>
        <taxon>Euteleostomi</taxon>
        <taxon>Archelosauria</taxon>
        <taxon>Archosauria</taxon>
        <taxon>Dinosauria</taxon>
        <taxon>Saurischia</taxon>
        <taxon>Theropoda</taxon>
        <taxon>Coelurosauria</taxon>
        <taxon>Aves</taxon>
        <taxon>Neognathae</taxon>
        <taxon>Neoaves</taxon>
        <taxon>Telluraves</taxon>
        <taxon>Australaves</taxon>
        <taxon>Passeriformes</taxon>
        <taxon>Passerellidae</taxon>
        <taxon>Zonotrichia</taxon>
    </lineage>
</organism>
<dbReference type="FunFam" id="2.60.40.60:FF:000013">
    <property type="entry name" value="Cadherin EGF LAG seven-pass G-type receptor"/>
    <property type="match status" value="1"/>
</dbReference>
<protein>
    <submittedName>
        <fullName evidence="33">Cadherin EGF LAG seven-pass G-type receptor 3</fullName>
    </submittedName>
</protein>
<feature type="domain" description="G-protein coupled receptors family 2 profile 1" evidence="30">
    <location>
        <begin position="1753"/>
        <end position="1826"/>
    </location>
</feature>
<dbReference type="Ensembl" id="ENSZALT00000028277.1">
    <property type="protein sequence ID" value="ENSZALP00000021689.1"/>
    <property type="gene ID" value="ENSZALG00000016947.1"/>
</dbReference>
<dbReference type="PROSITE" id="PS01248">
    <property type="entry name" value="EGF_LAM_1"/>
    <property type="match status" value="1"/>
</dbReference>
<keyword evidence="18" id="KW-0807">Transducer</keyword>
<dbReference type="InterPro" id="IPR000203">
    <property type="entry name" value="GPS"/>
</dbReference>
<dbReference type="InterPro" id="IPR032471">
    <property type="entry name" value="AGRL2-4_GAIN_subdom_A"/>
</dbReference>
<keyword evidence="34" id="KW-1185">Reference proteome</keyword>
<evidence type="ECO:0000256" key="21">
    <source>
        <dbReference type="PROSITE-ProRule" id="PRU00043"/>
    </source>
</evidence>
<feature type="domain" description="Cadherin" evidence="32">
    <location>
        <begin position="50"/>
        <end position="107"/>
    </location>
</feature>
<dbReference type="CDD" id="cd00055">
    <property type="entry name" value="EGF_Lam"/>
    <property type="match status" value="1"/>
</dbReference>
<evidence type="ECO:0000256" key="9">
    <source>
        <dbReference type="ARBA" id="ARBA00022729"/>
    </source>
</evidence>
<dbReference type="FunFam" id="2.60.40.60:FF:000040">
    <property type="entry name" value="cadherin EGF LAG seven-pass G-type receptor 3"/>
    <property type="match status" value="1"/>
</dbReference>
<dbReference type="SMART" id="SM00179">
    <property type="entry name" value="EGF_CA"/>
    <property type="match status" value="5"/>
</dbReference>
<evidence type="ECO:0000256" key="23">
    <source>
        <dbReference type="PROSITE-ProRule" id="PRU00460"/>
    </source>
</evidence>
<dbReference type="InterPro" id="IPR057244">
    <property type="entry name" value="GAIN_B"/>
</dbReference>
<evidence type="ECO:0000256" key="22">
    <source>
        <dbReference type="PROSITE-ProRule" id="PRU00076"/>
    </source>
</evidence>
<feature type="domain" description="EGF-like" evidence="27">
    <location>
        <begin position="1627"/>
        <end position="1664"/>
    </location>
</feature>
<evidence type="ECO:0000256" key="25">
    <source>
        <dbReference type="SAM" id="Phobius"/>
    </source>
</evidence>
<dbReference type="CDD" id="cd11304">
    <property type="entry name" value="Cadherin_repeat"/>
    <property type="match status" value="9"/>
</dbReference>
<dbReference type="InterPro" id="IPR056286">
    <property type="entry name" value="Cadherin_CELSR1-3_9th"/>
</dbReference>
<dbReference type="PROSITE" id="PS50025">
    <property type="entry name" value="LAM_G_DOMAIN"/>
    <property type="match status" value="2"/>
</dbReference>
<dbReference type="PROSITE" id="PS50227">
    <property type="entry name" value="G_PROTEIN_RECEP_F2_3"/>
    <property type="match status" value="1"/>
</dbReference>
<dbReference type="FunFam" id="2.170.300.10:FF:000011">
    <property type="entry name" value="cadherin EGF LAG seven-pass G-type receptor 1"/>
    <property type="match status" value="1"/>
</dbReference>
<feature type="domain" description="Cadherin" evidence="32">
    <location>
        <begin position="108"/>
        <end position="215"/>
    </location>
</feature>
<evidence type="ECO:0000313" key="33">
    <source>
        <dbReference type="Ensembl" id="ENSZALP00000021689.1"/>
    </source>
</evidence>
<dbReference type="InterPro" id="IPR013320">
    <property type="entry name" value="ConA-like_dom_sf"/>
</dbReference>
<dbReference type="SMART" id="SM00282">
    <property type="entry name" value="LamG"/>
    <property type="match status" value="2"/>
</dbReference>
<evidence type="ECO:0000256" key="10">
    <source>
        <dbReference type="ARBA" id="ARBA00022737"/>
    </source>
</evidence>
<evidence type="ECO:0000256" key="15">
    <source>
        <dbReference type="ARBA" id="ARBA00023157"/>
    </source>
</evidence>
<dbReference type="PROSITE" id="PS00232">
    <property type="entry name" value="CADHERIN_1"/>
    <property type="match status" value="6"/>
</dbReference>
<dbReference type="InterPro" id="IPR001879">
    <property type="entry name" value="GPCR_2_extracellular_dom"/>
</dbReference>
<dbReference type="SMART" id="SM00180">
    <property type="entry name" value="EGF_Lam"/>
    <property type="match status" value="1"/>
</dbReference>
<dbReference type="InterPro" id="IPR036445">
    <property type="entry name" value="GPCR_2_extracell_dom_sf"/>
</dbReference>
<keyword evidence="6 22" id="KW-0245">EGF-like domain</keyword>
<reference evidence="33" key="1">
    <citation type="submission" date="2025-08" db="UniProtKB">
        <authorList>
            <consortium name="Ensembl"/>
        </authorList>
    </citation>
    <scope>IDENTIFICATION</scope>
</reference>
<dbReference type="SMART" id="SM00112">
    <property type="entry name" value="CA"/>
    <property type="match status" value="9"/>
</dbReference>
<feature type="domain" description="G-protein coupled receptors family 2 profile 2" evidence="31">
    <location>
        <begin position="2161"/>
        <end position="2318"/>
    </location>
</feature>
<dbReference type="Gene3D" id="1.20.1070.10">
    <property type="entry name" value="Rhodopsin 7-helix transmembrane proteins"/>
    <property type="match status" value="1"/>
</dbReference>
<dbReference type="InterPro" id="IPR000152">
    <property type="entry name" value="EGF-type_Asp/Asn_hydroxyl_site"/>
</dbReference>
<name>A0A8D2NCI2_ZONAL</name>
<evidence type="ECO:0000256" key="11">
    <source>
        <dbReference type="ARBA" id="ARBA00022837"/>
    </source>
</evidence>
<evidence type="ECO:0000259" key="32">
    <source>
        <dbReference type="PROSITE" id="PS50268"/>
    </source>
</evidence>
<feature type="disulfide bond" evidence="22">
    <location>
        <begin position="1125"/>
        <end position="1134"/>
    </location>
</feature>
<dbReference type="InterPro" id="IPR046338">
    <property type="entry name" value="GAIN_dom_sf"/>
</dbReference>
<dbReference type="FunFam" id="2.60.40.60:FF:000010">
    <property type="entry name" value="Cadherin EGF LAG seven-pass G-type receptor 3"/>
    <property type="match status" value="2"/>
</dbReference>
<dbReference type="FunFam" id="2.60.40.60:FF:000044">
    <property type="entry name" value="Cadherin, EGF LAG seven-pass G-type receptor 3"/>
    <property type="match status" value="1"/>
</dbReference>
<dbReference type="Pfam" id="PF00002">
    <property type="entry name" value="7tm_2"/>
    <property type="match status" value="1"/>
</dbReference>
<feature type="domain" description="Cadherin" evidence="32">
    <location>
        <begin position="632"/>
        <end position="737"/>
    </location>
</feature>
<dbReference type="FunFam" id="2.60.40.60:FF:000029">
    <property type="entry name" value="Cadherin EGF LAG seven-pass G-type receptor 3"/>
    <property type="match status" value="1"/>
</dbReference>
<keyword evidence="14 25" id="KW-0472">Membrane</keyword>
<sequence>GEGCPWGLVPGAGWALDVVCLRDSAGAVWAAGVGGKGRELVGAYRSRDLFSIDPRAGLISTTQALDRESMDLHYFRVTATDHGAPRLSATTMVAITVADRNDHDPVFEQGEYRETIRENVEEGYPILQLRATDVDSLPNANIRYRFVNERAAHDIFEIDPRSGLITTSGPVDREKMEKYSLVVEANDQGREPGPRSATVKVYITVLDENDNIPQFSEKRYIVQVREDIRPHTEILRVTATDLDKDNNALVHYNIISGNSRGQFSIDSVTGEIQVVAPLDFEVEREYALRIRAQDAGRPPLSNNTGMASIQVVDINDHAPIFVSTPFQISVLENAPLGHSVIHIQAVDADYGENSRLEYKLTGVSADTPFVVNSATGWITVSGPLDRESVEHYFFGVEAHDHGSPPLSASASVTITVMDVNDNRPEFTQKEYFIRLNEDAAVGTSVLSVMAVDRDVNSAITYQITGGNTRNRFSISTQGGLGLITLSLPLDYKQERRYVLTVTASDRTLRDNCHVHINITDANTHRPVFQSAHYSVSINEDRPVGSTVVVISATDDDVGENARITYYLEDNVPQFRIDPDSGAITLQAQLDYEDQVTYTLAITAKDNGIPQKADTTYVEIMVNDVNDNAPQFVSPLYQGVISEDAPPFTSVLQISATDRDAHTNGRVQYTFQNGEDGDGDFTIEPTSGIIRTVRRLDRESVPVYELTAYAVDRGIPPLRTPVHIQVTIQDVNDNAPVFPAEEFEVLVKENSIVGSVVAQITAVDPDEGANAQIMYQIVEGNIPEIFQMDIFSGELTALIDLDYETKSEYVIVVQATSAPLVSRATVHIKLLDQNDNSPVLKNFQILFNNYVSNKSNTFPSGVIGKVPAYDPDASDHLFYSFERGNELHLLIVNQSSGELRLSRKLDNNRPLVASMLVTVTDGIHSVTAQCVLRVIIITEDMLANSITVRLQNMWQERFLSPLLSTFLEGVATVLATPKEDIFIFNIQNDTDVGGTVLNVSFSALAPRGGRYFSSEELQEQLYMKRMVLTGTSMLDVLPFDDNVCLREPCQNYMKCISVLKFDSSAPFIASRSTLFRPIHPIAGLRCRCPQGFTGDYCETEINLCYSNPCLNGGICTRREGGYTCVCRQHFSGEHCEVDSRAGRCVPGVCHNGGTCTDGADGGFRCQCPAGGFEAPFCHVSTRSFPPRSFIMFRGLRQRFHLTLALSTVEPGGLLLYNGRLNERHDFLAVEIIQGQVQLKYSTGESSTVVSPYLPGGVSDGQWHTLQLRYYNKPKVSSLGVVQGPSKDKVAILTIDECDASVALQFGREIGNYSCAAEGVQTSSKKSLDLTGPLLLGGVPNLPENFPITHRDFVGCMRDLFIDSKRIDLASYIANNGTAAGTGASHTFCDSNPCKNGGTCSVSWGTYSCLCPVGFGGKDCRHAMHHAHYFQGNSVLTWDFKADVKISVPWYLGLAFRTRQQDGVLLQAHAGQYTTLLCQLAGGLLSFMVSRGSGRSTSLLLDQLQLSDGKWHDLQLELRDVHSGHDSRYVITLTLDFGLYQVGRRAGAWCVCPGLTVSLSPALQGVRLGDSVTGIVLPKPNHALRVEAGCSVPSPCDSNPCPANSVCKDEWQSYSCVCQPGYYGGDCVDVCHLNPCKNKSVCRRKPGSRLGYVCDCSENFFGQYCEHRIDQQCPKGWWGNPTCGPCNCDVNKGFDPDCNKTNGQCHCKDFHYRPRGSDTCLPCDCYPVGSTSRSCDRESGRCHCRPGVIGRQCNSCDSPFAEVTPSGCQVLYDGCPKSLKAGVWWPQTKFGFSAAVLCPKGSLGAAIRHCDEEKGWLEPDLFNCTSPAFKELSVLLEGLERNKTELNTIEAKKLAHRLRAVTDHMEHYFGNDVHIAFRLLSRLMAFESRQRGFGLTATQDAHFNEVSAAHATGSVLAPENRKHWAMLPHGEHGSASLMEQLHDYSGTLASNMKLTYLNPVGVITPNIKQHILVCACGFLCGCGCVFLCVCVLTTPLCAPAVPTAVPTLAGAEGNYSVENSSPRQALPEPEPTLTVVILIMYRTLGGLLPARYQVDRRSVRLPKNPVMNSPIVSVSVFSNHTFLQGPLDTPLVLEFYLLETANRSKPLCVQWNHSNLTNPSGFWTARDCELVYRNTTHVHCQCSQFGTFGVLMDSSHREVNSTLAIVTYSLVSLSLVSLLLTFSFLTCLKGLKSNTRGIHSNISVTLFFSELLFLLGINRTENQFLCTVIAILLHCFFLSTFAWLFVQGLHIYRMQTEARNVNFGAMRFYYAIGWGVPAIITGLAVGLDPEGYGNPDFCWISIHDKLVWSFAGPITVVIVVKPCPVSPTTLSCLPSLHHGMTLRSSFVLLLVISTTWLFGLLAVNNSVLAFHYFYTVLCSLQVTAQPLLGRARVSPVEHPCGPHMWSAWAGSAFLVLSAGTSPTFIPNVSTTHHVPPDQDSDSDSDLSLDEERSLSIPSSESEENVRLRGRFQRQLKRAAHSERLLTNPANNTPKGKAGALAGKRMSSAP</sequence>
<keyword evidence="17" id="KW-0325">Glycoprotein</keyword>
<evidence type="ECO:0000256" key="19">
    <source>
        <dbReference type="ARBA" id="ARBA00023278"/>
    </source>
</evidence>
<dbReference type="FunFam" id="2.60.40.60:FF:000038">
    <property type="entry name" value="Cadherin EGF LAG seven-pass G-type receptor 3"/>
    <property type="match status" value="1"/>
</dbReference>
<dbReference type="SMART" id="SM00303">
    <property type="entry name" value="GPS"/>
    <property type="match status" value="1"/>
</dbReference>
<feature type="compositionally biased region" description="Basic residues" evidence="24">
    <location>
        <begin position="2465"/>
        <end position="2476"/>
    </location>
</feature>
<accession>A0A8D2NCI2</accession>
<dbReference type="Gene3D" id="2.60.220.50">
    <property type="match status" value="1"/>
</dbReference>
<feature type="disulfide bond" evidence="22">
    <location>
        <begin position="1616"/>
        <end position="1625"/>
    </location>
</feature>
<comment type="function">
    <text evidence="1">Receptor that may have an important role in cell/cell signaling during nervous system formation.</text>
</comment>
<dbReference type="PRINTS" id="PR00249">
    <property type="entry name" value="GPCRSECRETIN"/>
</dbReference>
<dbReference type="Gene3D" id="4.10.1240.10">
    <property type="entry name" value="GPCR, family 2, extracellular hormone receptor domain"/>
    <property type="match status" value="1"/>
</dbReference>
<dbReference type="GO" id="GO:0007156">
    <property type="term" value="P:homophilic cell adhesion via plasma membrane adhesion molecules"/>
    <property type="evidence" value="ECO:0007669"/>
    <property type="project" value="InterPro"/>
</dbReference>
<dbReference type="InterPro" id="IPR001881">
    <property type="entry name" value="EGF-like_Ca-bd_dom"/>
</dbReference>
<dbReference type="Gene3D" id="2.60.120.200">
    <property type="match status" value="2"/>
</dbReference>
<evidence type="ECO:0000259" key="26">
    <source>
        <dbReference type="PROSITE" id="PS50025"/>
    </source>
</evidence>
<keyword evidence="5" id="KW-1003">Cell membrane</keyword>
<feature type="domain" description="Cadherin" evidence="32">
    <location>
        <begin position="216"/>
        <end position="321"/>
    </location>
</feature>
<keyword evidence="10" id="KW-0677">Repeat</keyword>
<feature type="domain" description="Laminin G" evidence="26">
    <location>
        <begin position="1178"/>
        <end position="1387"/>
    </location>
</feature>
<keyword evidence="7" id="KW-0597">Phosphoprotein</keyword>
<evidence type="ECO:0000259" key="29">
    <source>
        <dbReference type="PROSITE" id="PS50221"/>
    </source>
</evidence>
<keyword evidence="8 25" id="KW-0812">Transmembrane</keyword>
<keyword evidence="4" id="KW-0217">Developmental protein</keyword>
<feature type="disulfide bond" evidence="22">
    <location>
        <begin position="1409"/>
        <end position="1418"/>
    </location>
</feature>
<feature type="disulfide bond" evidence="22">
    <location>
        <begin position="1654"/>
        <end position="1663"/>
    </location>
</feature>
<dbReference type="GO" id="GO:0007166">
    <property type="term" value="P:cell surface receptor signaling pathway"/>
    <property type="evidence" value="ECO:0007669"/>
    <property type="project" value="InterPro"/>
</dbReference>
<feature type="domain" description="EGF-like" evidence="27">
    <location>
        <begin position="1383"/>
        <end position="1419"/>
    </location>
</feature>
<dbReference type="PROSITE" id="PS50221">
    <property type="entry name" value="GAIN_B"/>
    <property type="match status" value="1"/>
</dbReference>
<dbReference type="PROSITE" id="PS00010">
    <property type="entry name" value="ASX_HYDROXYL"/>
    <property type="match status" value="1"/>
</dbReference>
<dbReference type="PANTHER" id="PTHR24026">
    <property type="entry name" value="FAT ATYPICAL CADHERIN-RELATED"/>
    <property type="match status" value="1"/>
</dbReference>
<keyword evidence="15 22" id="KW-1015">Disulfide bond</keyword>
<evidence type="ECO:0000256" key="7">
    <source>
        <dbReference type="ARBA" id="ARBA00022553"/>
    </source>
</evidence>
<dbReference type="Pfam" id="PF00053">
    <property type="entry name" value="EGF_laminin"/>
    <property type="match status" value="1"/>
</dbReference>
<dbReference type="InterPro" id="IPR020894">
    <property type="entry name" value="Cadherin_CS"/>
</dbReference>
<feature type="domain" description="Cadherin" evidence="32">
    <location>
        <begin position="427"/>
        <end position="528"/>
    </location>
</feature>
<evidence type="ECO:0000256" key="8">
    <source>
        <dbReference type="ARBA" id="ARBA00022692"/>
    </source>
</evidence>
<feature type="domain" description="Cadherin" evidence="32">
    <location>
        <begin position="529"/>
        <end position="631"/>
    </location>
</feature>
<feature type="domain" description="GAIN-B" evidence="29">
    <location>
        <begin position="1993"/>
        <end position="2156"/>
    </location>
</feature>
<dbReference type="Pfam" id="PF00008">
    <property type="entry name" value="EGF"/>
    <property type="match status" value="3"/>
</dbReference>
<evidence type="ECO:0000256" key="2">
    <source>
        <dbReference type="ARBA" id="ARBA00004651"/>
    </source>
</evidence>
<dbReference type="FunFam" id="2.10.25.10:FF:000089">
    <property type="entry name" value="Cadherin EGF LAG seven-pass G-type receptor 3"/>
    <property type="match status" value="1"/>
</dbReference>
<dbReference type="InterPro" id="IPR002126">
    <property type="entry name" value="Cadherin-like_dom"/>
</dbReference>
<evidence type="ECO:0000256" key="16">
    <source>
        <dbReference type="ARBA" id="ARBA00023170"/>
    </source>
</evidence>
<feature type="compositionally biased region" description="Acidic residues" evidence="24">
    <location>
        <begin position="2436"/>
        <end position="2446"/>
    </location>
</feature>
<dbReference type="PROSITE" id="PS50261">
    <property type="entry name" value="G_PROTEIN_RECEP_F2_4"/>
    <property type="match status" value="1"/>
</dbReference>
<dbReference type="PROSITE" id="PS50026">
    <property type="entry name" value="EGF_3"/>
    <property type="match status" value="6"/>
</dbReference>
<keyword evidence="20 23" id="KW-0424">Laminin EGF-like domain</keyword>
<dbReference type="InterPro" id="IPR001791">
    <property type="entry name" value="Laminin_G"/>
</dbReference>
<dbReference type="InterPro" id="IPR000832">
    <property type="entry name" value="GPCR_2_secretin-like"/>
</dbReference>
<dbReference type="InterPro" id="IPR002049">
    <property type="entry name" value="LE_dom"/>
</dbReference>
<dbReference type="Pfam" id="PF00028">
    <property type="entry name" value="Cadherin"/>
    <property type="match status" value="8"/>
</dbReference>
<dbReference type="PROSITE" id="PS01186">
    <property type="entry name" value="EGF_2"/>
    <property type="match status" value="2"/>
</dbReference>
<dbReference type="FunFam" id="2.10.25.10:FF:000113">
    <property type="entry name" value="Cadherin, EGF LAG seven-pass G-type receptor 3"/>
    <property type="match status" value="1"/>
</dbReference>
<evidence type="ECO:0000256" key="14">
    <source>
        <dbReference type="ARBA" id="ARBA00023136"/>
    </source>
</evidence>
<evidence type="ECO:0000256" key="17">
    <source>
        <dbReference type="ARBA" id="ARBA00023180"/>
    </source>
</evidence>
<evidence type="ECO:0000256" key="1">
    <source>
        <dbReference type="ARBA" id="ARBA00002066"/>
    </source>
</evidence>
<dbReference type="FunFam" id="2.10.25.10:FF:000359">
    <property type="entry name" value="Cadherin EGF LAG seven-pass G-type receptor 3"/>
    <property type="match status" value="1"/>
</dbReference>
<dbReference type="FunFam" id="2.60.120.200:FF:000020">
    <property type="entry name" value="Cadherin EGF LAG seven-pass G-type receptor 2"/>
    <property type="match status" value="1"/>
</dbReference>
<evidence type="ECO:0000256" key="6">
    <source>
        <dbReference type="ARBA" id="ARBA00022536"/>
    </source>
</evidence>
<feature type="domain" description="EGF-like" evidence="27">
    <location>
        <begin position="1139"/>
        <end position="1177"/>
    </location>
</feature>
<evidence type="ECO:0000256" key="20">
    <source>
        <dbReference type="ARBA" id="ARBA00023292"/>
    </source>
</evidence>
<dbReference type="Pfam" id="PF23592">
    <property type="entry name" value="Cadherin_CELSR2_9th"/>
    <property type="match status" value="1"/>
</dbReference>
<feature type="domain" description="EGF-like" evidence="27">
    <location>
        <begin position="1590"/>
        <end position="1626"/>
    </location>
</feature>
<dbReference type="Gene3D" id="2.60.40.60">
    <property type="entry name" value="Cadherins"/>
    <property type="match status" value="9"/>
</dbReference>
<evidence type="ECO:0000256" key="18">
    <source>
        <dbReference type="ARBA" id="ARBA00023224"/>
    </source>
</evidence>
<feature type="domain" description="Laminin EGF-like" evidence="28">
    <location>
        <begin position="1721"/>
        <end position="1768"/>
    </location>
</feature>
<dbReference type="FunFam" id="2.10.25.10:FF:000011">
    <property type="entry name" value="Cadherin EGF LAG seven-pass G-type receptor"/>
    <property type="match status" value="1"/>
</dbReference>
<dbReference type="InterPro" id="IPR017981">
    <property type="entry name" value="GPCR_2-like_7TM"/>
</dbReference>
<feature type="disulfide bond" evidence="23">
    <location>
        <begin position="1721"/>
        <end position="1733"/>
    </location>
</feature>
<evidence type="ECO:0000259" key="31">
    <source>
        <dbReference type="PROSITE" id="PS50261"/>
    </source>
</evidence>
<dbReference type="SUPFAM" id="SSF49899">
    <property type="entry name" value="Concanavalin A-like lectins/glucanases"/>
    <property type="match status" value="2"/>
</dbReference>
<feature type="domain" description="EGF-like" evidence="27">
    <location>
        <begin position="1099"/>
        <end position="1135"/>
    </location>
</feature>
<dbReference type="SMART" id="SM00008">
    <property type="entry name" value="HormR"/>
    <property type="match status" value="1"/>
</dbReference>
<feature type="disulfide bond" evidence="22">
    <location>
        <begin position="1087"/>
        <end position="1096"/>
    </location>
</feature>
<reference evidence="33" key="2">
    <citation type="submission" date="2025-09" db="UniProtKB">
        <authorList>
            <consortium name="Ensembl"/>
        </authorList>
    </citation>
    <scope>IDENTIFICATION</scope>
</reference>
<dbReference type="PROSITE" id="PS00022">
    <property type="entry name" value="EGF_1"/>
    <property type="match status" value="5"/>
</dbReference>
<evidence type="ECO:0000256" key="24">
    <source>
        <dbReference type="SAM" id="MobiDB-lite"/>
    </source>
</evidence>
<dbReference type="SMART" id="SM00181">
    <property type="entry name" value="EGF"/>
    <property type="match status" value="6"/>
</dbReference>
<evidence type="ECO:0000313" key="34">
    <source>
        <dbReference type="Proteomes" id="UP000694413"/>
    </source>
</evidence>
<feature type="transmembrane region" description="Helical" evidence="25">
    <location>
        <begin position="2198"/>
        <end position="2216"/>
    </location>
</feature>
<dbReference type="GO" id="GO:0004930">
    <property type="term" value="F:G protein-coupled receptor activity"/>
    <property type="evidence" value="ECO:0007669"/>
    <property type="project" value="UniProtKB-KW"/>
</dbReference>
<dbReference type="CDD" id="cd00110">
    <property type="entry name" value="LamG"/>
    <property type="match status" value="2"/>
</dbReference>